<dbReference type="CDD" id="cd04276">
    <property type="entry name" value="ZnMc_MMP_like_2"/>
    <property type="match status" value="1"/>
</dbReference>
<name>A0ABQ3KVC4_9ALTE</name>
<dbReference type="PANTHER" id="PTHR38478">
    <property type="entry name" value="PEPTIDASE M1A AND M12B"/>
    <property type="match status" value="1"/>
</dbReference>
<comment type="caution">
    <text evidence="4">The sequence shown here is derived from an EMBL/GenBank/DDBJ whole genome shotgun (WGS) entry which is preliminary data.</text>
</comment>
<evidence type="ECO:0008006" key="6">
    <source>
        <dbReference type="Google" id="ProtNLM"/>
    </source>
</evidence>
<organism evidence="4 5">
    <name type="scientific">Alishewanella longhuensis</name>
    <dbReference type="NCBI Taxonomy" id="1091037"/>
    <lineage>
        <taxon>Bacteria</taxon>
        <taxon>Pseudomonadati</taxon>
        <taxon>Pseudomonadota</taxon>
        <taxon>Gammaproteobacteria</taxon>
        <taxon>Alteromonadales</taxon>
        <taxon>Alteromonadaceae</taxon>
        <taxon>Alishewanella</taxon>
    </lineage>
</organism>
<keyword evidence="5" id="KW-1185">Reference proteome</keyword>
<dbReference type="RefSeq" id="WP_189430538.1">
    <property type="nucleotide sequence ID" value="NZ_BNAO01000002.1"/>
</dbReference>
<dbReference type="Gene3D" id="3.40.390.10">
    <property type="entry name" value="Collagenase (Catalytic Domain)"/>
    <property type="match status" value="1"/>
</dbReference>
<feature type="domain" description="EcxA zinc-binding" evidence="2">
    <location>
        <begin position="455"/>
        <end position="773"/>
    </location>
</feature>
<evidence type="ECO:0000313" key="5">
    <source>
        <dbReference type="Proteomes" id="UP000659697"/>
    </source>
</evidence>
<dbReference type="Pfam" id="PF17148">
    <property type="entry name" value="DUF5117"/>
    <property type="match status" value="1"/>
</dbReference>
<dbReference type="InterPro" id="IPR024079">
    <property type="entry name" value="MetalloPept_cat_dom_sf"/>
</dbReference>
<sequence>MKKTILTLAMSLALAAPGALYATETKTPADSSKDAKPQTFSSMIAEKKAISGLFTIYLDEKTGENLLVITEAQLNKPFLYFAQTLDGVTEAGHFRGAYRETKLIEFRRYFDRIDVISKTPRFYFDENSALSRAAEANISEAVLASIKIEKQEQDKLLLKADKLFLSEDLHKVSPWANPNDPNAKKRFSLGKLDDKKSRIVQHRPYPENLDIVVDYVFADANPGVRGGNALSDPRSVSIKVQHSFIALPENNFQPRFDDARVGYFTTQVDDMTSADWAPFRDVIHRWDLQKKDPSAAVSEPVKPIVWWIENTTPLEWRDTVAAGVLAWNSAFEKAGIKNALEVRIQPDDADWDAGDINYNVLRWTSSPTPPFGGYGPSLANPLTGEILGADIMLEYVFMKNRWIFDQLYTEGAANLLTEQQGHVHANGVLCSAGHQLQQSLIFAGALGTGMGIDNNEILRQGLMELVLHEVGHTLGLNHNMKASNLWNAQEVHDKQKTQGIITGSVMDYTPANIAPIGKAQGDIFQTKPGPYDDWAIEYGYSPALADATAEQARLEKILARSVEPALAFGNDADDMRAPGRHIDPRVMIGDMSSDPVAYAADRLQLIEQLFGQLSKTALTDGQSYQRLLTSANILFGQYRGQADVVSRQIGGVYVERAVVGAPTDRKPLTPVPLAQQKAAMKLLTDKVFAPDVLQSMQPLYNQLLPQRRGFSHYGRNLDPKAHEMILGLQQSVLNQLLHKAVLQRISDSALYGNQYSLTSFMKDLTDSIFVDSRKASSQSHNLQVEYVKRLIAIAGLEKASEYDNLAKAAALLQLNTIQSNKLPRGADDAAKAQKALIDLMISKALQA</sequence>
<dbReference type="InterPro" id="IPR033413">
    <property type="entry name" value="DUF5117"/>
</dbReference>
<evidence type="ECO:0000256" key="1">
    <source>
        <dbReference type="SAM" id="SignalP"/>
    </source>
</evidence>
<feature type="signal peptide" evidence="1">
    <location>
        <begin position="1"/>
        <end position="22"/>
    </location>
</feature>
<accession>A0ABQ3KVC4</accession>
<evidence type="ECO:0000259" key="3">
    <source>
        <dbReference type="Pfam" id="PF17148"/>
    </source>
</evidence>
<dbReference type="EMBL" id="BNAO01000002">
    <property type="protein sequence ID" value="GHG62951.1"/>
    <property type="molecule type" value="Genomic_DNA"/>
</dbReference>
<dbReference type="InterPro" id="IPR034032">
    <property type="entry name" value="Zn_MMP-like_bac"/>
</dbReference>
<keyword evidence="1" id="KW-0732">Signal</keyword>
<dbReference type="SUPFAM" id="SSF55486">
    <property type="entry name" value="Metalloproteases ('zincins'), catalytic domain"/>
    <property type="match status" value="1"/>
</dbReference>
<dbReference type="Pfam" id="PF16313">
    <property type="entry name" value="DUF4953"/>
    <property type="match status" value="1"/>
</dbReference>
<gene>
    <name evidence="4" type="ORF">GCM10010919_08240</name>
</gene>
<dbReference type="InterPro" id="IPR032534">
    <property type="entry name" value="EcxA_zinc-bd"/>
</dbReference>
<evidence type="ECO:0000259" key="2">
    <source>
        <dbReference type="Pfam" id="PF16313"/>
    </source>
</evidence>
<proteinExistence type="predicted"/>
<feature type="chain" id="PRO_5046572710" description="DUF5117 domain-containing protein" evidence="1">
    <location>
        <begin position="23"/>
        <end position="847"/>
    </location>
</feature>
<evidence type="ECO:0000313" key="4">
    <source>
        <dbReference type="EMBL" id="GHG62951.1"/>
    </source>
</evidence>
<feature type="domain" description="DUF5117" evidence="3">
    <location>
        <begin position="100"/>
        <end position="291"/>
    </location>
</feature>
<reference evidence="5" key="1">
    <citation type="journal article" date="2019" name="Int. J. Syst. Evol. Microbiol.">
        <title>The Global Catalogue of Microorganisms (GCM) 10K type strain sequencing project: providing services to taxonomists for standard genome sequencing and annotation.</title>
        <authorList>
            <consortium name="The Broad Institute Genomics Platform"/>
            <consortium name="The Broad Institute Genome Sequencing Center for Infectious Disease"/>
            <person name="Wu L."/>
            <person name="Ma J."/>
        </authorList>
    </citation>
    <scope>NUCLEOTIDE SEQUENCE [LARGE SCALE GENOMIC DNA]</scope>
    <source>
        <strain evidence="5">CGMCC 1.7003</strain>
    </source>
</reference>
<dbReference type="Proteomes" id="UP000659697">
    <property type="component" value="Unassembled WGS sequence"/>
</dbReference>
<protein>
    <recommendedName>
        <fullName evidence="6">DUF5117 domain-containing protein</fullName>
    </recommendedName>
</protein>
<dbReference type="PANTHER" id="PTHR38478:SF1">
    <property type="entry name" value="ZINC DEPENDENT METALLOPROTEASE DOMAIN LIPOPROTEIN"/>
    <property type="match status" value="1"/>
</dbReference>